<gene>
    <name evidence="2" type="ORF">HDF10_000220</name>
</gene>
<proteinExistence type="predicted"/>
<keyword evidence="1" id="KW-0472">Membrane</keyword>
<comment type="caution">
    <text evidence="2">The sequence shown here is derived from an EMBL/GenBank/DDBJ whole genome shotgun (WGS) entry which is preliminary data.</text>
</comment>
<sequence length="43" mass="4605">MSQGLHPVLQVAIALVALAILVWPADMVDSEGEDFDGVGRRDL</sequence>
<name>A0A7W8J424_9BACT</name>
<keyword evidence="1" id="KW-1133">Transmembrane helix</keyword>
<organism evidence="2 3">
    <name type="scientific">Tunturiibacter lichenicola</name>
    <dbReference type="NCBI Taxonomy" id="2051959"/>
    <lineage>
        <taxon>Bacteria</taxon>
        <taxon>Pseudomonadati</taxon>
        <taxon>Acidobacteriota</taxon>
        <taxon>Terriglobia</taxon>
        <taxon>Terriglobales</taxon>
        <taxon>Acidobacteriaceae</taxon>
        <taxon>Tunturiibacter</taxon>
    </lineage>
</organism>
<keyword evidence="1" id="KW-0812">Transmembrane</keyword>
<evidence type="ECO:0000313" key="2">
    <source>
        <dbReference type="EMBL" id="MBB5342270.1"/>
    </source>
</evidence>
<feature type="transmembrane region" description="Helical" evidence="1">
    <location>
        <begin position="7"/>
        <end position="25"/>
    </location>
</feature>
<dbReference type="AlphaFoldDB" id="A0A7W8J424"/>
<evidence type="ECO:0000256" key="1">
    <source>
        <dbReference type="SAM" id="Phobius"/>
    </source>
</evidence>
<accession>A0A7W8J424</accession>
<protein>
    <submittedName>
        <fullName evidence="2">Uncharacterized protein</fullName>
    </submittedName>
</protein>
<reference evidence="2 3" key="1">
    <citation type="submission" date="2020-08" db="EMBL/GenBank/DDBJ databases">
        <title>Genomic Encyclopedia of Type Strains, Phase IV (KMG-V): Genome sequencing to study the core and pangenomes of soil and plant-associated prokaryotes.</title>
        <authorList>
            <person name="Whitman W."/>
        </authorList>
    </citation>
    <scope>NUCLEOTIDE SEQUENCE [LARGE SCALE GENOMIC DNA]</scope>
    <source>
        <strain evidence="2 3">M8US30</strain>
    </source>
</reference>
<dbReference type="EMBL" id="JACHDZ010000001">
    <property type="protein sequence ID" value="MBB5342270.1"/>
    <property type="molecule type" value="Genomic_DNA"/>
</dbReference>
<evidence type="ECO:0000313" key="3">
    <source>
        <dbReference type="Proteomes" id="UP000569092"/>
    </source>
</evidence>
<dbReference type="Proteomes" id="UP000569092">
    <property type="component" value="Unassembled WGS sequence"/>
</dbReference>